<dbReference type="InterPro" id="IPR051091">
    <property type="entry name" value="O-Glucosyltr/Glycosyltrsf_90"/>
</dbReference>
<dbReference type="InterPro" id="IPR006598">
    <property type="entry name" value="CAP10"/>
</dbReference>
<proteinExistence type="predicted"/>
<gene>
    <name evidence="3" type="ORF">QBC32DRAFT_401973</name>
</gene>
<feature type="transmembrane region" description="Helical" evidence="1">
    <location>
        <begin position="139"/>
        <end position="158"/>
    </location>
</feature>
<keyword evidence="1" id="KW-1133">Transmembrane helix</keyword>
<feature type="domain" description="Glycosyl transferase CAP10" evidence="2">
    <location>
        <begin position="559"/>
        <end position="834"/>
    </location>
</feature>
<dbReference type="AlphaFoldDB" id="A0AAN6NJ15"/>
<name>A0AAN6NJ15_9PEZI</name>
<feature type="transmembrane region" description="Helical" evidence="1">
    <location>
        <begin position="164"/>
        <end position="185"/>
    </location>
</feature>
<evidence type="ECO:0000313" key="4">
    <source>
        <dbReference type="Proteomes" id="UP001303222"/>
    </source>
</evidence>
<dbReference type="SMART" id="SM00672">
    <property type="entry name" value="CAP10"/>
    <property type="match status" value="1"/>
</dbReference>
<dbReference type="PANTHER" id="PTHR12203">
    <property type="entry name" value="KDEL LYS-ASP-GLU-LEU CONTAINING - RELATED"/>
    <property type="match status" value="1"/>
</dbReference>
<keyword evidence="4" id="KW-1185">Reference proteome</keyword>
<dbReference type="Pfam" id="PF05686">
    <property type="entry name" value="Glyco_transf_90"/>
    <property type="match status" value="1"/>
</dbReference>
<feature type="transmembrane region" description="Helical" evidence="1">
    <location>
        <begin position="232"/>
        <end position="249"/>
    </location>
</feature>
<keyword evidence="1" id="KW-0812">Transmembrane</keyword>
<reference evidence="3" key="2">
    <citation type="submission" date="2023-06" db="EMBL/GenBank/DDBJ databases">
        <authorList>
            <consortium name="Lawrence Berkeley National Laboratory"/>
            <person name="Mondo S.J."/>
            <person name="Hensen N."/>
            <person name="Bonometti L."/>
            <person name="Westerberg I."/>
            <person name="Brannstrom I.O."/>
            <person name="Guillou S."/>
            <person name="Cros-Aarteil S."/>
            <person name="Calhoun S."/>
            <person name="Haridas S."/>
            <person name="Kuo A."/>
            <person name="Pangilinan J."/>
            <person name="Riley R."/>
            <person name="Labutti K."/>
            <person name="Andreopoulos B."/>
            <person name="Lipzen A."/>
            <person name="Chen C."/>
            <person name="Yanf M."/>
            <person name="Daum C."/>
            <person name="Ng V."/>
            <person name="Clum A."/>
            <person name="Steindorff A."/>
            <person name="Ohm R."/>
            <person name="Martin F."/>
            <person name="Silar P."/>
            <person name="Natvig D."/>
            <person name="Lalanne C."/>
            <person name="Gautier V."/>
            <person name="Ament-Velasquez S.L."/>
            <person name="Kruys A."/>
            <person name="Hutchinson M.I."/>
            <person name="Powell A.J."/>
            <person name="Barry K."/>
            <person name="Miller A.N."/>
            <person name="Grigoriev I.V."/>
            <person name="Debuchy R."/>
            <person name="Gladieux P."/>
            <person name="Thoren M.H."/>
            <person name="Johannesson H."/>
        </authorList>
    </citation>
    <scope>NUCLEOTIDE SEQUENCE</scope>
    <source>
        <strain evidence="3">CBS 626.80</strain>
    </source>
</reference>
<sequence length="841" mass="94029">MNLRSDGQLDPAVLTVAAAVTCTSLVQYLTARATESELSSEAVCWIILPFLFRLQAKPSTCVPPLGDVTPSKRPTGTLRLWGPAVCIAALSFSKTEFGAVVCLFPLATPLLFKAHEYIQSRSGASRYENHKEGALTRSFINTFWGSLLSAAVAVYSLAAWDVKAATIAVIPFAVLVGLFTSLKPLMGDQGRLYNFPLELEDIIRPVSLRIVGFLIILQFVDIWAFGLPGIDGVLTVFLGLAKALSWYFAVQTTRYTPWSWRIVTVIATFGLVATRDPFTRPSDTQGFLDVVASLLALVQTIYMLPKHTKQRALLWVLVLVPLMPYLANMVAIRAAESAAQQLASQHPGQHPVGKLMEKAKADIDNMLSRQSKTYDQAVKEYKRRYKVDPPPGFRAWYDFAVKNKSPIIDDFDTIYQSVSPFWKLSGQEVMDVMDNAYNTPYSELWRCTFRGETAKTECWHPYRKFDRHLTLLFDQVLGDLAGVLPDIQFVVNHLDEPRVVFSSDQDPADTRFALADMSQKPAWKELTAPCSSSPKPNDTVAKSIETFGLPFVTSAASSLDICVNPSYATTYGLFTSPVSLRLLTGLVPVLSTGAPSTMSDILCPSAAYIESGFVYDPSRDIPWEEKSNKLYWAGSTTGGYASSSAEQWKSFHRQRFVSLTQNLNPKPHTYLRSLGNGAISTVTSPFLNSRLFSVFFTRFQFCSPSSTCRAERSFFRTKSYADKDEAFGSRLVFDLDGNGISGRYYKLLASNSAVLKQTLLREWHDDRLVPWVHYFPVSVGMEELPELVMYLTSTEEGRKKAREVADQGKEWWGKALRERDMGVYLYRLLLEARKHGSARHQ</sequence>
<protein>
    <submittedName>
        <fullName evidence="3">Capsule protein</fullName>
    </submittedName>
</protein>
<dbReference type="EMBL" id="MU859549">
    <property type="protein sequence ID" value="KAK3946726.1"/>
    <property type="molecule type" value="Genomic_DNA"/>
</dbReference>
<evidence type="ECO:0000259" key="2">
    <source>
        <dbReference type="SMART" id="SM00672"/>
    </source>
</evidence>
<reference evidence="3" key="1">
    <citation type="journal article" date="2023" name="Mol. Phylogenet. Evol.">
        <title>Genome-scale phylogeny and comparative genomics of the fungal order Sordariales.</title>
        <authorList>
            <person name="Hensen N."/>
            <person name="Bonometti L."/>
            <person name="Westerberg I."/>
            <person name="Brannstrom I.O."/>
            <person name="Guillou S."/>
            <person name="Cros-Aarteil S."/>
            <person name="Calhoun S."/>
            <person name="Haridas S."/>
            <person name="Kuo A."/>
            <person name="Mondo S."/>
            <person name="Pangilinan J."/>
            <person name="Riley R."/>
            <person name="LaButti K."/>
            <person name="Andreopoulos B."/>
            <person name="Lipzen A."/>
            <person name="Chen C."/>
            <person name="Yan M."/>
            <person name="Daum C."/>
            <person name="Ng V."/>
            <person name="Clum A."/>
            <person name="Steindorff A."/>
            <person name="Ohm R.A."/>
            <person name="Martin F."/>
            <person name="Silar P."/>
            <person name="Natvig D.O."/>
            <person name="Lalanne C."/>
            <person name="Gautier V."/>
            <person name="Ament-Velasquez S.L."/>
            <person name="Kruys A."/>
            <person name="Hutchinson M.I."/>
            <person name="Powell A.J."/>
            <person name="Barry K."/>
            <person name="Miller A.N."/>
            <person name="Grigoriev I.V."/>
            <person name="Debuchy R."/>
            <person name="Gladieux P."/>
            <person name="Hiltunen Thoren M."/>
            <person name="Johannesson H."/>
        </authorList>
    </citation>
    <scope>NUCLEOTIDE SEQUENCE</scope>
    <source>
        <strain evidence="3">CBS 626.80</strain>
    </source>
</reference>
<evidence type="ECO:0000256" key="1">
    <source>
        <dbReference type="SAM" id="Phobius"/>
    </source>
</evidence>
<keyword evidence="1" id="KW-0472">Membrane</keyword>
<dbReference type="PANTHER" id="PTHR12203:SF61">
    <property type="entry name" value="CAPSULE PROTEIN"/>
    <property type="match status" value="1"/>
</dbReference>
<feature type="transmembrane region" description="Helical" evidence="1">
    <location>
        <begin position="206"/>
        <end position="226"/>
    </location>
</feature>
<feature type="transmembrane region" description="Helical" evidence="1">
    <location>
        <begin position="312"/>
        <end position="332"/>
    </location>
</feature>
<feature type="transmembrane region" description="Helical" evidence="1">
    <location>
        <begin position="286"/>
        <end position="305"/>
    </location>
</feature>
<feature type="transmembrane region" description="Helical" evidence="1">
    <location>
        <begin position="258"/>
        <end position="274"/>
    </location>
</feature>
<dbReference type="Proteomes" id="UP001303222">
    <property type="component" value="Unassembled WGS sequence"/>
</dbReference>
<comment type="caution">
    <text evidence="3">The sequence shown here is derived from an EMBL/GenBank/DDBJ whole genome shotgun (WGS) entry which is preliminary data.</text>
</comment>
<accession>A0AAN6NJ15</accession>
<organism evidence="3 4">
    <name type="scientific">Pseudoneurospora amorphoporcata</name>
    <dbReference type="NCBI Taxonomy" id="241081"/>
    <lineage>
        <taxon>Eukaryota</taxon>
        <taxon>Fungi</taxon>
        <taxon>Dikarya</taxon>
        <taxon>Ascomycota</taxon>
        <taxon>Pezizomycotina</taxon>
        <taxon>Sordariomycetes</taxon>
        <taxon>Sordariomycetidae</taxon>
        <taxon>Sordariales</taxon>
        <taxon>Sordariaceae</taxon>
        <taxon>Pseudoneurospora</taxon>
    </lineage>
</organism>
<evidence type="ECO:0000313" key="3">
    <source>
        <dbReference type="EMBL" id="KAK3946726.1"/>
    </source>
</evidence>